<dbReference type="PANTHER" id="PTHR48080">
    <property type="entry name" value="D-GALACTONATE DEHYDRATASE-RELATED"/>
    <property type="match status" value="1"/>
</dbReference>
<evidence type="ECO:0000313" key="4">
    <source>
        <dbReference type="Proteomes" id="UP000464178"/>
    </source>
</evidence>
<reference evidence="3 4" key="1">
    <citation type="submission" date="2019-05" db="EMBL/GenBank/DDBJ databases">
        <authorList>
            <consortium name="Science for Life Laboratories"/>
        </authorList>
    </citation>
    <scope>NUCLEOTIDE SEQUENCE [LARGE SCALE GENOMIC DNA]</scope>
    <source>
        <strain evidence="3">Soil9</strain>
    </source>
</reference>
<dbReference type="AlphaFoldDB" id="A0A6P2CXQ6"/>
<dbReference type="InterPro" id="IPR013341">
    <property type="entry name" value="Mandelate_racemase_N_dom"/>
</dbReference>
<dbReference type="PANTHER" id="PTHR48080:SF2">
    <property type="entry name" value="D-GALACTONATE DEHYDRATASE"/>
    <property type="match status" value="1"/>
</dbReference>
<dbReference type="CDD" id="cd03316">
    <property type="entry name" value="MR_like"/>
    <property type="match status" value="1"/>
</dbReference>
<feature type="domain" description="Mandelate racemase/muconate lactonizing enzyme C-terminal" evidence="2">
    <location>
        <begin position="153"/>
        <end position="283"/>
    </location>
</feature>
<dbReference type="Gene3D" id="3.30.390.10">
    <property type="entry name" value="Enolase-like, N-terminal domain"/>
    <property type="match status" value="1"/>
</dbReference>
<dbReference type="InterPro" id="IPR013342">
    <property type="entry name" value="Mandelate_racemase_C"/>
</dbReference>
<dbReference type="Pfam" id="PF02746">
    <property type="entry name" value="MR_MLE_N"/>
    <property type="match status" value="1"/>
</dbReference>
<proteinExistence type="predicted"/>
<dbReference type="SUPFAM" id="SSF54826">
    <property type="entry name" value="Enolase N-terminal domain-like"/>
    <property type="match status" value="1"/>
</dbReference>
<keyword evidence="4" id="KW-1185">Reference proteome</keyword>
<dbReference type="KEGG" id="gms:SOIL9_39330"/>
<dbReference type="Gene3D" id="3.20.20.120">
    <property type="entry name" value="Enolase-like C-terminal domain"/>
    <property type="match status" value="1"/>
</dbReference>
<dbReference type="SFLD" id="SFLDG00179">
    <property type="entry name" value="mandelate_racemase"/>
    <property type="match status" value="1"/>
</dbReference>
<evidence type="ECO:0000259" key="2">
    <source>
        <dbReference type="SMART" id="SM00922"/>
    </source>
</evidence>
<gene>
    <name evidence="3" type="ORF">SOIL9_39330</name>
</gene>
<organism evidence="3 4">
    <name type="scientific">Gemmata massiliana</name>
    <dbReference type="NCBI Taxonomy" id="1210884"/>
    <lineage>
        <taxon>Bacteria</taxon>
        <taxon>Pseudomonadati</taxon>
        <taxon>Planctomycetota</taxon>
        <taxon>Planctomycetia</taxon>
        <taxon>Gemmatales</taxon>
        <taxon>Gemmataceae</taxon>
        <taxon>Gemmata</taxon>
    </lineage>
</organism>
<sequence length="416" mass="45663">MKITGLETIYLPEYPSILFVAVHTDAGLTGVADTCYMPDAIAGYVHQFAAPMLLGHDPLAIELHWRRLYEVVAHTVGKGAELRGLSAIDVCLWDILGQAAGMPVWQVLGGATRDRIRTYNTCGGPSYGRAARGSVGYGTDGPPGKYEDLTAFMERADELALDLLSEGLTGMKLWPFDFVAHYPGGGDNWRSFRGMFDPTIRSLGGHDISAADLNWALEPFRKIRSAVGDKMEIMVEGHGLWSLPAALKIARALEEFRPAWLEDLMRADDIDAIAELRRGTTCPILASEYLATRYEYRPLLEKQAADIVMIDPTWAGGITECKKVCAMAEAYKRPVAMHDCTGPLTLFAGIHLALNAPNAVYQESVRAYLRVNYPDLVTDMPVIERGHFLAPTKPGLGTALNPDIRTREGAVVRVSR</sequence>
<dbReference type="InterPro" id="IPR029017">
    <property type="entry name" value="Enolase-like_N"/>
</dbReference>
<dbReference type="SMART" id="SM00922">
    <property type="entry name" value="MR_MLE"/>
    <property type="match status" value="1"/>
</dbReference>
<dbReference type="Pfam" id="PF13378">
    <property type="entry name" value="MR_MLE_C"/>
    <property type="match status" value="1"/>
</dbReference>
<dbReference type="InterPro" id="IPR036849">
    <property type="entry name" value="Enolase-like_C_sf"/>
</dbReference>
<dbReference type="EMBL" id="LR593886">
    <property type="protein sequence ID" value="VTR93781.1"/>
    <property type="molecule type" value="Genomic_DNA"/>
</dbReference>
<accession>A0A6P2CXQ6</accession>
<dbReference type="GO" id="GO:0016829">
    <property type="term" value="F:lyase activity"/>
    <property type="evidence" value="ECO:0007669"/>
    <property type="project" value="UniProtKB-KW"/>
</dbReference>
<keyword evidence="1" id="KW-0456">Lyase</keyword>
<dbReference type="SUPFAM" id="SSF51604">
    <property type="entry name" value="Enolase C-terminal domain-like"/>
    <property type="match status" value="1"/>
</dbReference>
<dbReference type="SFLD" id="SFLDS00001">
    <property type="entry name" value="Enolase"/>
    <property type="match status" value="1"/>
</dbReference>
<evidence type="ECO:0000313" key="3">
    <source>
        <dbReference type="EMBL" id="VTR93781.1"/>
    </source>
</evidence>
<dbReference type="InterPro" id="IPR034593">
    <property type="entry name" value="DgoD-like"/>
</dbReference>
<protein>
    <recommendedName>
        <fullName evidence="2">Mandelate racemase/muconate lactonizing enzyme C-terminal domain-containing protein</fullName>
    </recommendedName>
</protein>
<dbReference type="Proteomes" id="UP000464178">
    <property type="component" value="Chromosome"/>
</dbReference>
<name>A0A6P2CXQ6_9BACT</name>
<dbReference type="RefSeq" id="WP_162668452.1">
    <property type="nucleotide sequence ID" value="NZ_LR593886.1"/>
</dbReference>
<dbReference type="InterPro" id="IPR029065">
    <property type="entry name" value="Enolase_C-like"/>
</dbReference>
<evidence type="ECO:0000256" key="1">
    <source>
        <dbReference type="ARBA" id="ARBA00023239"/>
    </source>
</evidence>